<reference evidence="9" key="2">
    <citation type="journal article" date="2021" name="Microbiome">
        <title>Successional dynamics and alternative stable states in a saline activated sludge microbial community over 9 years.</title>
        <authorList>
            <person name="Wang Y."/>
            <person name="Ye J."/>
            <person name="Ju F."/>
            <person name="Liu L."/>
            <person name="Boyd J.A."/>
            <person name="Deng Y."/>
            <person name="Parks D.H."/>
            <person name="Jiang X."/>
            <person name="Yin X."/>
            <person name="Woodcroft B.J."/>
            <person name="Tyson G.W."/>
            <person name="Hugenholtz P."/>
            <person name="Polz M.F."/>
            <person name="Zhang T."/>
        </authorList>
    </citation>
    <scope>NUCLEOTIDE SEQUENCE</scope>
    <source>
        <strain evidence="9">HKST-UBA14</strain>
    </source>
</reference>
<protein>
    <recommendedName>
        <fullName evidence="2">Single-stranded-DNA-specific exonuclease RecJ</fullName>
    </recommendedName>
</protein>
<dbReference type="GO" id="GO:0006281">
    <property type="term" value="P:DNA repair"/>
    <property type="evidence" value="ECO:0007669"/>
    <property type="project" value="InterPro"/>
</dbReference>
<dbReference type="InterPro" id="IPR001667">
    <property type="entry name" value="DDH_dom"/>
</dbReference>
<evidence type="ECO:0000256" key="3">
    <source>
        <dbReference type="ARBA" id="ARBA00022722"/>
    </source>
</evidence>
<evidence type="ECO:0000259" key="7">
    <source>
        <dbReference type="Pfam" id="PF02272"/>
    </source>
</evidence>
<sequence>MRWKILEQAPQKVLDELSEYGEIIAQLLFSRGITTTNQADEFFFKHQVGFHDPYTLKGIEKAATTIIGAIKDNKKIFIYGDYDVDGICATSILFDFLYRKLGAEVIPHVPNRFTEGYGLNEESLTILKDQGAELIITVDCGIRDKELVEQFSNKGLQFIITDHHTIPEDEKGKQIVPDRAESIVHPKLSTSDYPFPEICGTTVAWKLLVVLSEHAKHKQMLDDNFDPDAYLDLVALATVCDLMPLQDENRLIVKRGLDQMRQTVNRGLAGLLDFLEITPAELRTYHLGFVIGPRLNASGRIEHALDGVRLLTTNNEQAIRELVVKLNDLNVYRQQITKQLVEEAEAMVTETELNHKLLFLVGDEWPDGVVGLVASKIVEKYSRPVLIASNDDGVVKGSARSIPPFNVTEAISEFSNLLDRFGGHSQAAGFTFQHSHYDEFKSGLQQYANKLLTEEDLIPEIEVEMELKPEHINFDLINEILLMEPFGYQNKTPIFLFSDVNVVSAKLVGKDSSHLSLSVDVGGLEIRCIGFNKKDLFNIAEQSAKIDMIGNLDINHWNGSQYLQIRIKDIKPHESDKKS</sequence>
<dbReference type="GO" id="GO:0006310">
    <property type="term" value="P:DNA recombination"/>
    <property type="evidence" value="ECO:0007669"/>
    <property type="project" value="InterPro"/>
</dbReference>
<dbReference type="InterPro" id="IPR041122">
    <property type="entry name" value="RecJ_OB"/>
</dbReference>
<dbReference type="EMBL" id="JAGQLK010000019">
    <property type="protein sequence ID" value="MCA9383009.1"/>
    <property type="molecule type" value="Genomic_DNA"/>
</dbReference>
<evidence type="ECO:0000313" key="9">
    <source>
        <dbReference type="EMBL" id="MCA9383009.1"/>
    </source>
</evidence>
<dbReference type="GO" id="GO:0003676">
    <property type="term" value="F:nucleic acid binding"/>
    <property type="evidence" value="ECO:0007669"/>
    <property type="project" value="InterPro"/>
</dbReference>
<dbReference type="InterPro" id="IPR004610">
    <property type="entry name" value="RecJ"/>
</dbReference>
<dbReference type="Proteomes" id="UP000783287">
    <property type="component" value="Unassembled WGS sequence"/>
</dbReference>
<feature type="domain" description="DDH" evidence="6">
    <location>
        <begin position="75"/>
        <end position="238"/>
    </location>
</feature>
<dbReference type="Gene3D" id="3.10.310.30">
    <property type="match status" value="1"/>
</dbReference>
<comment type="similarity">
    <text evidence="1">Belongs to the RecJ family.</text>
</comment>
<dbReference type="GO" id="GO:0008409">
    <property type="term" value="F:5'-3' exonuclease activity"/>
    <property type="evidence" value="ECO:0007669"/>
    <property type="project" value="InterPro"/>
</dbReference>
<gene>
    <name evidence="9" type="primary">recJ</name>
    <name evidence="9" type="ORF">KC909_01465</name>
</gene>
<evidence type="ECO:0000256" key="2">
    <source>
        <dbReference type="ARBA" id="ARBA00019841"/>
    </source>
</evidence>
<dbReference type="PANTHER" id="PTHR30255:SF2">
    <property type="entry name" value="SINGLE-STRANDED-DNA-SPECIFIC EXONUCLEASE RECJ"/>
    <property type="match status" value="1"/>
</dbReference>
<evidence type="ECO:0000259" key="8">
    <source>
        <dbReference type="Pfam" id="PF17768"/>
    </source>
</evidence>
<feature type="domain" description="RecJ OB" evidence="8">
    <location>
        <begin position="464"/>
        <end position="569"/>
    </location>
</feature>
<organism evidence="9 10">
    <name type="scientific">Candidatus Dojkabacteria bacterium</name>
    <dbReference type="NCBI Taxonomy" id="2099670"/>
    <lineage>
        <taxon>Bacteria</taxon>
        <taxon>Candidatus Dojkabacteria</taxon>
    </lineage>
</organism>
<evidence type="ECO:0000256" key="4">
    <source>
        <dbReference type="ARBA" id="ARBA00022801"/>
    </source>
</evidence>
<dbReference type="InterPro" id="IPR051673">
    <property type="entry name" value="SSDNA_exonuclease_RecJ"/>
</dbReference>
<evidence type="ECO:0000256" key="1">
    <source>
        <dbReference type="ARBA" id="ARBA00005915"/>
    </source>
</evidence>
<dbReference type="Pfam" id="PF01368">
    <property type="entry name" value="DHH"/>
    <property type="match status" value="1"/>
</dbReference>
<dbReference type="PANTHER" id="PTHR30255">
    <property type="entry name" value="SINGLE-STRANDED-DNA-SPECIFIC EXONUCLEASE RECJ"/>
    <property type="match status" value="1"/>
</dbReference>
<dbReference type="AlphaFoldDB" id="A0A955RJ29"/>
<comment type="caution">
    <text evidence="9">The sequence shown here is derived from an EMBL/GenBank/DDBJ whole genome shotgun (WGS) entry which is preliminary data.</text>
</comment>
<dbReference type="Pfam" id="PF17768">
    <property type="entry name" value="RecJ_OB"/>
    <property type="match status" value="1"/>
</dbReference>
<evidence type="ECO:0000259" key="6">
    <source>
        <dbReference type="Pfam" id="PF01368"/>
    </source>
</evidence>
<dbReference type="Gene3D" id="3.90.1640.30">
    <property type="match status" value="1"/>
</dbReference>
<dbReference type="SUPFAM" id="SSF64182">
    <property type="entry name" value="DHH phosphoesterases"/>
    <property type="match status" value="1"/>
</dbReference>
<keyword evidence="5 9" id="KW-0269">Exonuclease</keyword>
<evidence type="ECO:0000256" key="5">
    <source>
        <dbReference type="ARBA" id="ARBA00022839"/>
    </source>
</evidence>
<name>A0A955RJ29_9BACT</name>
<dbReference type="NCBIfam" id="TIGR00644">
    <property type="entry name" value="recJ"/>
    <property type="match status" value="1"/>
</dbReference>
<keyword evidence="4" id="KW-0378">Hydrolase</keyword>
<dbReference type="InterPro" id="IPR038763">
    <property type="entry name" value="DHH_sf"/>
</dbReference>
<proteinExistence type="inferred from homology"/>
<feature type="domain" description="DHHA1" evidence="7">
    <location>
        <begin position="356"/>
        <end position="449"/>
    </location>
</feature>
<dbReference type="InterPro" id="IPR003156">
    <property type="entry name" value="DHHA1_dom"/>
</dbReference>
<reference evidence="9" key="1">
    <citation type="submission" date="2020-04" db="EMBL/GenBank/DDBJ databases">
        <authorList>
            <person name="Zhang T."/>
        </authorList>
    </citation>
    <scope>NUCLEOTIDE SEQUENCE</scope>
    <source>
        <strain evidence="9">HKST-UBA14</strain>
    </source>
</reference>
<dbReference type="Pfam" id="PF02272">
    <property type="entry name" value="DHHA1"/>
    <property type="match status" value="1"/>
</dbReference>
<evidence type="ECO:0000313" key="10">
    <source>
        <dbReference type="Proteomes" id="UP000783287"/>
    </source>
</evidence>
<accession>A0A955RJ29</accession>
<keyword evidence="3" id="KW-0540">Nuclease</keyword>